<evidence type="ECO:0000313" key="1">
    <source>
        <dbReference type="EMBL" id="CAG9952549.1"/>
    </source>
</evidence>
<dbReference type="Proteomes" id="UP000836387">
    <property type="component" value="Unassembled WGS sequence"/>
</dbReference>
<name>A0ACA9UIU1_BIOOC</name>
<reference evidence="1" key="1">
    <citation type="submission" date="2020-04" db="EMBL/GenBank/DDBJ databases">
        <authorList>
            <person name="Broberg M."/>
        </authorList>
    </citation>
    <scope>NUCLEOTIDE SEQUENCE</scope>
</reference>
<accession>A0ACA9UIU1</accession>
<sequence>MWPATRHAAHTPEYQSRHNSLADTNENTKRTTVNPGLDLLDRPQVASKDGATAFPSGRSPPRR</sequence>
<evidence type="ECO:0000313" key="2">
    <source>
        <dbReference type="Proteomes" id="UP000836387"/>
    </source>
</evidence>
<reference evidence="1" key="2">
    <citation type="submission" date="2021-10" db="EMBL/GenBank/DDBJ databases">
        <authorList>
            <person name="Piombo E."/>
        </authorList>
    </citation>
    <scope>NUCLEOTIDE SEQUENCE</scope>
</reference>
<comment type="caution">
    <text evidence="1">The sequence shown here is derived from an EMBL/GenBank/DDBJ whole genome shotgun (WGS) entry which is preliminary data.</text>
</comment>
<organism evidence="1 2">
    <name type="scientific">Clonostachys rosea f. rosea IK726</name>
    <dbReference type="NCBI Taxonomy" id="1349383"/>
    <lineage>
        <taxon>Eukaryota</taxon>
        <taxon>Fungi</taxon>
        <taxon>Dikarya</taxon>
        <taxon>Ascomycota</taxon>
        <taxon>Pezizomycotina</taxon>
        <taxon>Sordariomycetes</taxon>
        <taxon>Hypocreomycetidae</taxon>
        <taxon>Hypocreales</taxon>
        <taxon>Bionectriaceae</taxon>
        <taxon>Clonostachys</taxon>
    </lineage>
</organism>
<protein>
    <submittedName>
        <fullName evidence="1">Uncharacterized protein</fullName>
    </submittedName>
</protein>
<keyword evidence="2" id="KW-1185">Reference proteome</keyword>
<proteinExistence type="predicted"/>
<gene>
    <name evidence="1" type="ORF">CRV2_00017034</name>
</gene>
<dbReference type="EMBL" id="CADEHS020000495">
    <property type="protein sequence ID" value="CAG9952549.1"/>
    <property type="molecule type" value="Genomic_DNA"/>
</dbReference>